<protein>
    <submittedName>
        <fullName evidence="3">Nucleolar protein 4-like</fullName>
    </submittedName>
</protein>
<evidence type="ECO:0000256" key="1">
    <source>
        <dbReference type="SAM" id="MobiDB-lite"/>
    </source>
</evidence>
<dbReference type="PANTHER" id="PTHR12449:SF22">
    <property type="entry name" value="NUCLEOLAR PROTEIN 4"/>
    <property type="match status" value="1"/>
</dbReference>
<feature type="domain" description="Nucleolar protein 4 helical" evidence="2">
    <location>
        <begin position="70"/>
        <end position="172"/>
    </location>
</feature>
<keyword evidence="4" id="KW-1185">Reference proteome</keyword>
<name>A0A6A4X3S8_AMPAM</name>
<feature type="compositionally biased region" description="Pro residues" evidence="1">
    <location>
        <begin position="225"/>
        <end position="258"/>
    </location>
</feature>
<feature type="region of interest" description="Disordered" evidence="1">
    <location>
        <begin position="170"/>
        <end position="288"/>
    </location>
</feature>
<dbReference type="OrthoDB" id="6371073at2759"/>
<dbReference type="InterPro" id="IPR039788">
    <property type="entry name" value="NOL4/NOL4L"/>
</dbReference>
<feature type="region of interest" description="Disordered" evidence="1">
    <location>
        <begin position="35"/>
        <end position="67"/>
    </location>
</feature>
<comment type="caution">
    <text evidence="3">The sequence shown here is derived from an EMBL/GenBank/DDBJ whole genome shotgun (WGS) entry which is preliminary data.</text>
</comment>
<dbReference type="InterPro" id="IPR056549">
    <property type="entry name" value="HTH_NOL4"/>
</dbReference>
<evidence type="ECO:0000313" key="3">
    <source>
        <dbReference type="EMBL" id="KAF0314366.1"/>
    </source>
</evidence>
<feature type="compositionally biased region" description="Basic and acidic residues" evidence="1">
    <location>
        <begin position="171"/>
        <end position="189"/>
    </location>
</feature>
<feature type="compositionally biased region" description="Low complexity" evidence="1">
    <location>
        <begin position="204"/>
        <end position="224"/>
    </location>
</feature>
<evidence type="ECO:0000259" key="2">
    <source>
        <dbReference type="Pfam" id="PF23079"/>
    </source>
</evidence>
<feature type="compositionally biased region" description="Acidic residues" evidence="1">
    <location>
        <begin position="48"/>
        <end position="61"/>
    </location>
</feature>
<organism evidence="3 4">
    <name type="scientific">Amphibalanus amphitrite</name>
    <name type="common">Striped barnacle</name>
    <name type="synonym">Balanus amphitrite</name>
    <dbReference type="NCBI Taxonomy" id="1232801"/>
    <lineage>
        <taxon>Eukaryota</taxon>
        <taxon>Metazoa</taxon>
        <taxon>Ecdysozoa</taxon>
        <taxon>Arthropoda</taxon>
        <taxon>Crustacea</taxon>
        <taxon>Multicrustacea</taxon>
        <taxon>Cirripedia</taxon>
        <taxon>Thoracica</taxon>
        <taxon>Thoracicalcarea</taxon>
        <taxon>Balanomorpha</taxon>
        <taxon>Balanoidea</taxon>
        <taxon>Balanidae</taxon>
        <taxon>Amphibalaninae</taxon>
        <taxon>Amphibalanus</taxon>
    </lineage>
</organism>
<dbReference type="AlphaFoldDB" id="A0A6A4X3S8"/>
<sequence length="379" mass="40769">MKPEMDDLHIPFAYRPRKQSLSAIIERIVLAAEAGSQFGPKAPQSTSQEEDEELDEDDSPEREDANIDPERLKAFNLFVRLFADEHLDRTVPISKQPKERIQTIIDSCNRQFPEFEDRTRKRLRTYLKACRRHKRLKEPLTVSDVAGPGRVPTGHLSSAQAEMILAQACENETRSAKRRHLTPDADTQHQEGPPPLMQLASLIPPESSGESVSTSSVPPLESAPAPAPAPGPAAAPPAPVPAPGSAPAPAPAPMPSLPPYLTSSGAPGPAPPPVSAAERSYPPPLPPLLNHLPPTSAVFHADVGHLLRHVLPGRAGAPPPAPPSHSAGGDLFFRRAPHAPLSFPEAVAVRALVDGYRQSAGLLRRTADELEALIPHHLL</sequence>
<dbReference type="PANTHER" id="PTHR12449">
    <property type="entry name" value="DEATH DOMAIN-CONTAINING PROTEIN"/>
    <property type="match status" value="1"/>
</dbReference>
<evidence type="ECO:0000313" key="4">
    <source>
        <dbReference type="Proteomes" id="UP000440578"/>
    </source>
</evidence>
<dbReference type="EMBL" id="VIIS01000028">
    <property type="protein sequence ID" value="KAF0314366.1"/>
    <property type="molecule type" value="Genomic_DNA"/>
</dbReference>
<dbReference type="Pfam" id="PF23079">
    <property type="entry name" value="HTH_NOL4_2nd"/>
    <property type="match status" value="1"/>
</dbReference>
<dbReference type="Proteomes" id="UP000440578">
    <property type="component" value="Unassembled WGS sequence"/>
</dbReference>
<proteinExistence type="predicted"/>
<reference evidence="3 4" key="1">
    <citation type="submission" date="2019-07" db="EMBL/GenBank/DDBJ databases">
        <title>Draft genome assembly of a fouling barnacle, Amphibalanus amphitrite (Darwin, 1854): The first reference genome for Thecostraca.</title>
        <authorList>
            <person name="Kim W."/>
        </authorList>
    </citation>
    <scope>NUCLEOTIDE SEQUENCE [LARGE SCALE GENOMIC DNA]</scope>
    <source>
        <strain evidence="3">SNU_AA5</strain>
        <tissue evidence="3">Soma without cirri and trophi</tissue>
    </source>
</reference>
<gene>
    <name evidence="3" type="primary">NOL4L_0</name>
    <name evidence="3" type="ORF">FJT64_015167</name>
</gene>
<feature type="region of interest" description="Disordered" evidence="1">
    <location>
        <begin position="311"/>
        <end position="330"/>
    </location>
</feature>
<accession>A0A6A4X3S8</accession>